<evidence type="ECO:0000256" key="3">
    <source>
        <dbReference type="ARBA" id="ARBA00022723"/>
    </source>
</evidence>
<accession>A0ABV4Y0Q9</accession>
<dbReference type="Proteomes" id="UP001576784">
    <property type="component" value="Unassembled WGS sequence"/>
</dbReference>
<keyword evidence="4" id="KW-0210">Decarboxylase</keyword>
<protein>
    <submittedName>
        <fullName evidence="8">Uncharacterized protein</fullName>
    </submittedName>
</protein>
<dbReference type="InterPro" id="IPR029061">
    <property type="entry name" value="THDP-binding"/>
</dbReference>
<dbReference type="EMBL" id="JBHFNR010000259">
    <property type="protein sequence ID" value="MFB2897579.1"/>
    <property type="molecule type" value="Genomic_DNA"/>
</dbReference>
<evidence type="ECO:0000256" key="6">
    <source>
        <dbReference type="ARBA" id="ARBA00023052"/>
    </source>
</evidence>
<gene>
    <name evidence="8" type="ORF">ACE1CI_32065</name>
</gene>
<evidence type="ECO:0000256" key="1">
    <source>
        <dbReference type="ARBA" id="ARBA00001964"/>
    </source>
</evidence>
<comment type="cofactor">
    <cofactor evidence="1">
        <name>thiamine diphosphate</name>
        <dbReference type="ChEBI" id="CHEBI:58937"/>
    </cofactor>
</comment>
<keyword evidence="6" id="KW-0786">Thiamine pyrophosphate</keyword>
<evidence type="ECO:0000256" key="5">
    <source>
        <dbReference type="ARBA" id="ARBA00022842"/>
    </source>
</evidence>
<dbReference type="SUPFAM" id="SSF52518">
    <property type="entry name" value="Thiamin diphosphate-binding fold (THDP-binding)"/>
    <property type="match status" value="1"/>
</dbReference>
<evidence type="ECO:0000313" key="8">
    <source>
        <dbReference type="EMBL" id="MFB2897579.1"/>
    </source>
</evidence>
<dbReference type="PANTHER" id="PTHR43452">
    <property type="entry name" value="PYRUVATE DECARBOXYLASE"/>
    <property type="match status" value="1"/>
</dbReference>
<evidence type="ECO:0000256" key="7">
    <source>
        <dbReference type="ARBA" id="ARBA00023239"/>
    </source>
</evidence>
<keyword evidence="5" id="KW-0460">Magnesium</keyword>
<proteinExistence type="inferred from homology"/>
<dbReference type="Gene3D" id="3.40.50.970">
    <property type="match status" value="1"/>
</dbReference>
<evidence type="ECO:0000313" key="9">
    <source>
        <dbReference type="Proteomes" id="UP001576784"/>
    </source>
</evidence>
<comment type="similarity">
    <text evidence="2">Belongs to the TPP enzyme family.</text>
</comment>
<dbReference type="InterPro" id="IPR012110">
    <property type="entry name" value="PDC/IPDC-like"/>
</dbReference>
<dbReference type="PANTHER" id="PTHR43452:SF1">
    <property type="entry name" value="PYRUVATE DECARBOXYLASE C186.09-RELATED"/>
    <property type="match status" value="1"/>
</dbReference>
<keyword evidence="3" id="KW-0479">Metal-binding</keyword>
<evidence type="ECO:0000256" key="4">
    <source>
        <dbReference type="ARBA" id="ARBA00022793"/>
    </source>
</evidence>
<keyword evidence="7" id="KW-0456">Lyase</keyword>
<evidence type="ECO:0000256" key="2">
    <source>
        <dbReference type="ARBA" id="ARBA00007812"/>
    </source>
</evidence>
<organism evidence="8 9">
    <name type="scientific">Floridaenema flaviceps BLCC-F50</name>
    <dbReference type="NCBI Taxonomy" id="3153642"/>
    <lineage>
        <taxon>Bacteria</taxon>
        <taxon>Bacillati</taxon>
        <taxon>Cyanobacteriota</taxon>
        <taxon>Cyanophyceae</taxon>
        <taxon>Oscillatoriophycideae</taxon>
        <taxon>Aerosakkonematales</taxon>
        <taxon>Aerosakkonemataceae</taxon>
        <taxon>Floridanema</taxon>
        <taxon>Floridanema flaviceps</taxon>
    </lineage>
</organism>
<sequence length="126" mass="13941">MIRHIEDAHRLLHRALEAAILKRKPVYIEIACNLATVPIPKSVPLQLKRHVESNPVALEAAVTFKRIHEPPLPAQTQPGEAALTTRAICEQVQSILTGDSALLVETGDSWFNGQKITLPDGCLYEF</sequence>
<comment type="caution">
    <text evidence="8">The sequence shown here is derived from an EMBL/GenBank/DDBJ whole genome shotgun (WGS) entry which is preliminary data.</text>
</comment>
<dbReference type="RefSeq" id="WP_413267191.1">
    <property type="nucleotide sequence ID" value="NZ_JBHFNR010000259.1"/>
</dbReference>
<name>A0ABV4Y0Q9_9CYAN</name>
<keyword evidence="9" id="KW-1185">Reference proteome</keyword>
<reference evidence="8 9" key="1">
    <citation type="submission" date="2024-09" db="EMBL/GenBank/DDBJ databases">
        <title>Floridaenema gen nov. (Aerosakkonemataceae, Aerosakkonematales ord. nov., Cyanobacteria) from benthic tropical and subtropical fresh waters, with the description of four new species.</title>
        <authorList>
            <person name="Moretto J.A."/>
            <person name="Berthold D.E."/>
            <person name="Lefler F.W."/>
            <person name="Huang I.-S."/>
            <person name="Laughinghouse H. IV."/>
        </authorList>
    </citation>
    <scope>NUCLEOTIDE SEQUENCE [LARGE SCALE GENOMIC DNA]</scope>
    <source>
        <strain evidence="8 9">BLCC-F50</strain>
    </source>
</reference>